<keyword evidence="5" id="KW-1185">Reference proteome</keyword>
<comment type="subunit">
    <text evidence="1">Homohexamer; trimer of dimers.</text>
</comment>
<evidence type="ECO:0000259" key="3">
    <source>
        <dbReference type="SMART" id="SM00813"/>
    </source>
</evidence>
<dbReference type="SUPFAM" id="SSF51011">
    <property type="entry name" value="Glycosyl hydrolase domain"/>
    <property type="match status" value="1"/>
</dbReference>
<accession>A0ABP6KMW2</accession>
<dbReference type="InterPro" id="IPR017853">
    <property type="entry name" value="GH"/>
</dbReference>
<feature type="compositionally biased region" description="Basic residues" evidence="2">
    <location>
        <begin position="136"/>
        <end position="148"/>
    </location>
</feature>
<dbReference type="EMBL" id="BAAAWD010000012">
    <property type="protein sequence ID" value="GAA3015187.1"/>
    <property type="molecule type" value="Genomic_DNA"/>
</dbReference>
<dbReference type="Gene3D" id="2.60.40.1180">
    <property type="entry name" value="Golgi alpha-mannosidase II"/>
    <property type="match status" value="1"/>
</dbReference>
<feature type="region of interest" description="Disordered" evidence="2">
    <location>
        <begin position="130"/>
        <end position="179"/>
    </location>
</feature>
<dbReference type="InterPro" id="IPR010720">
    <property type="entry name" value="Alpha-L-AF_C"/>
</dbReference>
<dbReference type="PANTHER" id="PTHR43576:SF3">
    <property type="entry name" value="ALPHA-L-ARABINOFURANOSIDASE C"/>
    <property type="match status" value="1"/>
</dbReference>
<sequence>MTDAVVVGSLLITLLRNADRVGVACQAQLANVIAPIRTEPGGPAWRQSIFHPFALTARHARGQVLRVEPECETIPTARYGEAPAIWATATHGRGDRRAGAVVVNRDRNGPCALELTLPDGLRPVEHMELTTTTCRGQHRRRARPRHAQAGRGRAPGGPPRLPEPSTRFVETSSASHLQE</sequence>
<feature type="domain" description="Alpha-L-arabinofuranosidase C-terminal" evidence="3">
    <location>
        <begin position="1"/>
        <end position="165"/>
    </location>
</feature>
<evidence type="ECO:0000313" key="5">
    <source>
        <dbReference type="Proteomes" id="UP001499930"/>
    </source>
</evidence>
<dbReference type="Proteomes" id="UP001499930">
    <property type="component" value="Unassembled WGS sequence"/>
</dbReference>
<evidence type="ECO:0000256" key="1">
    <source>
        <dbReference type="ARBA" id="ARBA00011165"/>
    </source>
</evidence>
<evidence type="ECO:0000313" key="4">
    <source>
        <dbReference type="EMBL" id="GAA3015187.1"/>
    </source>
</evidence>
<comment type="caution">
    <text evidence="4">The sequence shown here is derived from an EMBL/GenBank/DDBJ whole genome shotgun (WGS) entry which is preliminary data.</text>
</comment>
<dbReference type="SUPFAM" id="SSF51445">
    <property type="entry name" value="(Trans)glycosidases"/>
    <property type="match status" value="1"/>
</dbReference>
<evidence type="ECO:0000256" key="2">
    <source>
        <dbReference type="SAM" id="MobiDB-lite"/>
    </source>
</evidence>
<gene>
    <name evidence="4" type="ORF">GCM10017559_43170</name>
</gene>
<feature type="compositionally biased region" description="Polar residues" evidence="2">
    <location>
        <begin position="168"/>
        <end position="179"/>
    </location>
</feature>
<dbReference type="PANTHER" id="PTHR43576">
    <property type="entry name" value="ALPHA-L-ARABINOFURANOSIDASE C-RELATED"/>
    <property type="match status" value="1"/>
</dbReference>
<dbReference type="Pfam" id="PF06964">
    <property type="entry name" value="Alpha-L-AF_C"/>
    <property type="match status" value="1"/>
</dbReference>
<reference evidence="5" key="1">
    <citation type="journal article" date="2019" name="Int. J. Syst. Evol. Microbiol.">
        <title>The Global Catalogue of Microorganisms (GCM) 10K type strain sequencing project: providing services to taxonomists for standard genome sequencing and annotation.</title>
        <authorList>
            <consortium name="The Broad Institute Genomics Platform"/>
            <consortium name="The Broad Institute Genome Sequencing Center for Infectious Disease"/>
            <person name="Wu L."/>
            <person name="Ma J."/>
        </authorList>
    </citation>
    <scope>NUCLEOTIDE SEQUENCE [LARGE SCALE GENOMIC DNA]</scope>
    <source>
        <strain evidence="5">JCM 3106</strain>
    </source>
</reference>
<dbReference type="Gene3D" id="3.20.20.80">
    <property type="entry name" value="Glycosidases"/>
    <property type="match status" value="1"/>
</dbReference>
<organism evidence="4 5">
    <name type="scientific">Streptosporangium longisporum</name>
    <dbReference type="NCBI Taxonomy" id="46187"/>
    <lineage>
        <taxon>Bacteria</taxon>
        <taxon>Bacillati</taxon>
        <taxon>Actinomycetota</taxon>
        <taxon>Actinomycetes</taxon>
        <taxon>Streptosporangiales</taxon>
        <taxon>Streptosporangiaceae</taxon>
        <taxon>Streptosporangium</taxon>
    </lineage>
</organism>
<proteinExistence type="predicted"/>
<dbReference type="InterPro" id="IPR013780">
    <property type="entry name" value="Glyco_hydro_b"/>
</dbReference>
<dbReference type="SMART" id="SM00813">
    <property type="entry name" value="Alpha-L-AF_C"/>
    <property type="match status" value="1"/>
</dbReference>
<protein>
    <recommendedName>
        <fullName evidence="3">Alpha-L-arabinofuranosidase C-terminal domain-containing protein</fullName>
    </recommendedName>
</protein>
<name>A0ABP6KMW2_9ACTN</name>